<proteinExistence type="predicted"/>
<dbReference type="Proteomes" id="UP001469553">
    <property type="component" value="Unassembled WGS sequence"/>
</dbReference>
<feature type="region of interest" description="Disordered" evidence="1">
    <location>
        <begin position="28"/>
        <end position="53"/>
    </location>
</feature>
<evidence type="ECO:0000256" key="1">
    <source>
        <dbReference type="SAM" id="MobiDB-lite"/>
    </source>
</evidence>
<name>A0ABV0Y5J3_9TELE</name>
<comment type="caution">
    <text evidence="2">The sequence shown here is derived from an EMBL/GenBank/DDBJ whole genome shotgun (WGS) entry which is preliminary data.</text>
</comment>
<evidence type="ECO:0000313" key="2">
    <source>
        <dbReference type="EMBL" id="MEQ2288815.1"/>
    </source>
</evidence>
<sequence length="70" mass="7521">MRMCVGPPAFTMDSLGRLKQVLVSHLNTARHSGPSERLPCSSSPTSSPKNRQRGKCQVLLITILSSAADV</sequence>
<organism evidence="2 3">
    <name type="scientific">Ameca splendens</name>
    <dbReference type="NCBI Taxonomy" id="208324"/>
    <lineage>
        <taxon>Eukaryota</taxon>
        <taxon>Metazoa</taxon>
        <taxon>Chordata</taxon>
        <taxon>Craniata</taxon>
        <taxon>Vertebrata</taxon>
        <taxon>Euteleostomi</taxon>
        <taxon>Actinopterygii</taxon>
        <taxon>Neopterygii</taxon>
        <taxon>Teleostei</taxon>
        <taxon>Neoteleostei</taxon>
        <taxon>Acanthomorphata</taxon>
        <taxon>Ovalentaria</taxon>
        <taxon>Atherinomorphae</taxon>
        <taxon>Cyprinodontiformes</taxon>
        <taxon>Goodeidae</taxon>
        <taxon>Ameca</taxon>
    </lineage>
</organism>
<feature type="compositionally biased region" description="Polar residues" evidence="1">
    <location>
        <begin position="40"/>
        <end position="49"/>
    </location>
</feature>
<accession>A0ABV0Y5J3</accession>
<reference evidence="2 3" key="1">
    <citation type="submission" date="2021-06" db="EMBL/GenBank/DDBJ databases">
        <authorList>
            <person name="Palmer J.M."/>
        </authorList>
    </citation>
    <scope>NUCLEOTIDE SEQUENCE [LARGE SCALE GENOMIC DNA]</scope>
    <source>
        <strain evidence="2 3">AS_MEX2019</strain>
        <tissue evidence="2">Muscle</tissue>
    </source>
</reference>
<gene>
    <name evidence="2" type="ORF">AMECASPLE_026586</name>
</gene>
<evidence type="ECO:0000313" key="3">
    <source>
        <dbReference type="Proteomes" id="UP001469553"/>
    </source>
</evidence>
<keyword evidence="3" id="KW-1185">Reference proteome</keyword>
<dbReference type="EMBL" id="JAHRIP010021543">
    <property type="protein sequence ID" value="MEQ2288815.1"/>
    <property type="molecule type" value="Genomic_DNA"/>
</dbReference>
<protein>
    <submittedName>
        <fullName evidence="2">Uncharacterized protein</fullName>
    </submittedName>
</protein>